<keyword evidence="2 3" id="KW-0378">Hydrolase</keyword>
<dbReference type="Proteomes" id="UP001149954">
    <property type="component" value="Unassembled WGS sequence"/>
</dbReference>
<dbReference type="EMBL" id="JAPWDS010000001">
    <property type="protein sequence ID" value="KAJ5520425.1"/>
    <property type="molecule type" value="Genomic_DNA"/>
</dbReference>
<name>A0A9W9Y553_9EURO</name>
<dbReference type="PROSITE" id="PS00122">
    <property type="entry name" value="CARBOXYLESTERASE_B_1"/>
    <property type="match status" value="1"/>
</dbReference>
<organism evidence="5 6">
    <name type="scientific">Penicillium fimorum</name>
    <dbReference type="NCBI Taxonomy" id="1882269"/>
    <lineage>
        <taxon>Eukaryota</taxon>
        <taxon>Fungi</taxon>
        <taxon>Dikarya</taxon>
        <taxon>Ascomycota</taxon>
        <taxon>Pezizomycotina</taxon>
        <taxon>Eurotiomycetes</taxon>
        <taxon>Eurotiomycetidae</taxon>
        <taxon>Eurotiales</taxon>
        <taxon>Aspergillaceae</taxon>
        <taxon>Penicillium</taxon>
    </lineage>
</organism>
<dbReference type="AlphaFoldDB" id="A0A9W9Y553"/>
<sequence>MTSILKTTFLGEIRGTTENGVSRYLGIKYANLKNRLADAKLIEERHGYVMKATQDGPTAVSPSFGCDIELSAIQHPLLKKELLQSDIDCLNLNITVPSGTTSLSKLPVFLFVHGGGLVIGANSWPQFDFTRFVNLSEEKNLPIVAVSINYRLGAFGFLTSDELRSAGYKANNGIRDQRIAMRWVQKHILDFGGDPENVTLAGMSAGGASVTYHLHSDEPLFKRAIVMSGTFFLIRALSYEAHEENYRKVLDMLGLTNLSPDARMKALLEVPGHDIVAKIPPSALTAPAIDGEMVLPDISFAEVENSYSDVPRGKAWCRDLMIGDSQTDGSSTLLLSIMPVLEPDMKTNCAKRFSDSIHSVLAAHPNEAERILEAYSIADGTPDDRALPSVLEFFNDVMFFAPVLAFARGWNGDAHVYYFNEGNPWEGPWKGHATHILDLAYLFQNFREFMTPQQQEVGFAFAEDIFKFCHGVLQAEDDKGLSARVYGSSNKGLVRSVVNQLHGGKSMRRDIVLNCVAGMSFDDLLKVFTVFNESQ</sequence>
<accession>A0A9W9Y553</accession>
<dbReference type="Gene3D" id="3.40.50.1820">
    <property type="entry name" value="alpha/beta hydrolase"/>
    <property type="match status" value="1"/>
</dbReference>
<comment type="similarity">
    <text evidence="1 3">Belongs to the type-B carboxylesterase/lipase family.</text>
</comment>
<dbReference type="InterPro" id="IPR029058">
    <property type="entry name" value="AB_hydrolase_fold"/>
</dbReference>
<dbReference type="PANTHER" id="PTHR11559">
    <property type="entry name" value="CARBOXYLESTERASE"/>
    <property type="match status" value="1"/>
</dbReference>
<proteinExistence type="inferred from homology"/>
<keyword evidence="6" id="KW-1185">Reference proteome</keyword>
<evidence type="ECO:0000259" key="4">
    <source>
        <dbReference type="Pfam" id="PF00135"/>
    </source>
</evidence>
<dbReference type="GO" id="GO:0072330">
    <property type="term" value="P:monocarboxylic acid biosynthetic process"/>
    <property type="evidence" value="ECO:0007669"/>
    <property type="project" value="UniProtKB-ARBA"/>
</dbReference>
<dbReference type="SUPFAM" id="SSF53474">
    <property type="entry name" value="alpha/beta-Hydrolases"/>
    <property type="match status" value="1"/>
</dbReference>
<evidence type="ECO:0000313" key="5">
    <source>
        <dbReference type="EMBL" id="KAJ5520425.1"/>
    </source>
</evidence>
<evidence type="ECO:0000313" key="6">
    <source>
        <dbReference type="Proteomes" id="UP001149954"/>
    </source>
</evidence>
<dbReference type="GO" id="GO:0017000">
    <property type="term" value="P:antibiotic biosynthetic process"/>
    <property type="evidence" value="ECO:0007669"/>
    <property type="project" value="UniProtKB-ARBA"/>
</dbReference>
<protein>
    <recommendedName>
        <fullName evidence="3">Carboxylic ester hydrolase</fullName>
        <ecNumber evidence="3">3.1.1.-</ecNumber>
    </recommendedName>
</protein>
<reference evidence="5" key="1">
    <citation type="submission" date="2022-12" db="EMBL/GenBank/DDBJ databases">
        <authorList>
            <person name="Petersen C."/>
        </authorList>
    </citation>
    <scope>NUCLEOTIDE SEQUENCE</scope>
    <source>
        <strain evidence="5">IBT 29495</strain>
    </source>
</reference>
<gene>
    <name evidence="5" type="ORF">N7463_000878</name>
</gene>
<comment type="caution">
    <text evidence="5">The sequence shown here is derived from an EMBL/GenBank/DDBJ whole genome shotgun (WGS) entry which is preliminary data.</text>
</comment>
<evidence type="ECO:0000256" key="3">
    <source>
        <dbReference type="RuleBase" id="RU361235"/>
    </source>
</evidence>
<dbReference type="InterPro" id="IPR002018">
    <property type="entry name" value="CarbesteraseB"/>
</dbReference>
<dbReference type="EC" id="3.1.1.-" evidence="3"/>
<dbReference type="InterPro" id="IPR019826">
    <property type="entry name" value="Carboxylesterase_B_AS"/>
</dbReference>
<dbReference type="OrthoDB" id="3200163at2759"/>
<dbReference type="Pfam" id="PF00135">
    <property type="entry name" value="COesterase"/>
    <property type="match status" value="1"/>
</dbReference>
<dbReference type="GO" id="GO:0016787">
    <property type="term" value="F:hydrolase activity"/>
    <property type="evidence" value="ECO:0007669"/>
    <property type="project" value="UniProtKB-KW"/>
</dbReference>
<evidence type="ECO:0000256" key="2">
    <source>
        <dbReference type="ARBA" id="ARBA00022801"/>
    </source>
</evidence>
<reference evidence="5" key="2">
    <citation type="journal article" date="2023" name="IMA Fungus">
        <title>Comparative genomic study of the Penicillium genus elucidates a diverse pangenome and 15 lateral gene transfer events.</title>
        <authorList>
            <person name="Petersen C."/>
            <person name="Sorensen T."/>
            <person name="Nielsen M.R."/>
            <person name="Sondergaard T.E."/>
            <person name="Sorensen J.L."/>
            <person name="Fitzpatrick D.A."/>
            <person name="Frisvad J.C."/>
            <person name="Nielsen K.L."/>
        </authorList>
    </citation>
    <scope>NUCLEOTIDE SEQUENCE</scope>
    <source>
        <strain evidence="5">IBT 29495</strain>
    </source>
</reference>
<evidence type="ECO:0000256" key="1">
    <source>
        <dbReference type="ARBA" id="ARBA00005964"/>
    </source>
</evidence>
<dbReference type="InterPro" id="IPR050309">
    <property type="entry name" value="Type-B_Carboxylest/Lipase"/>
</dbReference>
<feature type="domain" description="Carboxylesterase type B" evidence="4">
    <location>
        <begin position="5"/>
        <end position="448"/>
    </location>
</feature>